<organism evidence="2 3">
    <name type="scientific">Salmonella phage Stitch</name>
    <dbReference type="NCBI Taxonomy" id="2991861"/>
    <lineage>
        <taxon>Viruses</taxon>
        <taxon>Duplodnaviria</taxon>
        <taxon>Heunggongvirae</taxon>
        <taxon>Uroviricota</taxon>
        <taxon>Caudoviricetes</taxon>
        <taxon>Demerecviridae</taxon>
        <taxon>Markadamsvirinae</taxon>
        <taxon>Epseptimavirus</taxon>
        <taxon>Epseptimavirus stitch</taxon>
    </lineage>
</organism>
<evidence type="ECO:0000313" key="2">
    <source>
        <dbReference type="EMBL" id="AIW04064.1"/>
    </source>
</evidence>
<dbReference type="EMBL" id="KM236244">
    <property type="protein sequence ID" value="AIW04064.1"/>
    <property type="molecule type" value="Genomic_DNA"/>
</dbReference>
<evidence type="ECO:0000313" key="3">
    <source>
        <dbReference type="Proteomes" id="UP000030204"/>
    </source>
</evidence>
<name>A0A0A0RQW6_9CAUD</name>
<proteinExistence type="predicted"/>
<dbReference type="KEGG" id="vg:24598809"/>
<gene>
    <name evidence="2" type="ORF">CPT_Stitch113</name>
</gene>
<dbReference type="OrthoDB" id="11497at10239"/>
<dbReference type="RefSeq" id="YP_009146054.1">
    <property type="nucleotide sequence ID" value="NC_027297.1"/>
</dbReference>
<dbReference type="Pfam" id="PF24187">
    <property type="entry name" value="DUF7415"/>
    <property type="match status" value="2"/>
</dbReference>
<dbReference type="InterPro" id="IPR055838">
    <property type="entry name" value="DUF7415"/>
</dbReference>
<accession>A0A0A0RQW6</accession>
<keyword evidence="3" id="KW-1185">Reference proteome</keyword>
<sequence length="142" mass="16387">MFNNIFMKEVNPMPLNFWRSLPNGMYNETINLLKIWCENNDIFLSFKGPLEEAPCIGVSVDLGEGVEEIVDWKELDEMGLVFALNHKLFMPANHRLIVNYRTGEAPAFQVNEREGWSYSPEEVNEGIQKLRRFGYMIPGLTA</sequence>
<feature type="domain" description="DUF7415" evidence="1">
    <location>
        <begin position="69"/>
        <end position="112"/>
    </location>
</feature>
<protein>
    <recommendedName>
        <fullName evidence="1">DUF7415 domain-containing protein</fullName>
    </recommendedName>
</protein>
<evidence type="ECO:0000259" key="1">
    <source>
        <dbReference type="Pfam" id="PF24187"/>
    </source>
</evidence>
<feature type="domain" description="DUF7415" evidence="1">
    <location>
        <begin position="15"/>
        <end position="65"/>
    </location>
</feature>
<reference evidence="2 3" key="1">
    <citation type="journal article" date="2015" name="Genome Announc.">
        <title>Complete Genome of Salmonella enterica Serovar Typhimurium T5-Like Siphophage Stitch.</title>
        <authorList>
            <person name="Grover J.M."/>
            <person name="Luna A.J."/>
            <person name="Wood T.L."/>
            <person name="Chamakura K.R."/>
            <person name="Kuty Everett G.F."/>
        </authorList>
    </citation>
    <scope>NUCLEOTIDE SEQUENCE [LARGE SCALE GENOMIC DNA]</scope>
</reference>
<dbReference type="Proteomes" id="UP000030204">
    <property type="component" value="Segment"/>
</dbReference>
<dbReference type="GeneID" id="24598809"/>